<dbReference type="PROSITE" id="PS51257">
    <property type="entry name" value="PROKAR_LIPOPROTEIN"/>
    <property type="match status" value="1"/>
</dbReference>
<dbReference type="Pfam" id="PF17164">
    <property type="entry name" value="DUF5122"/>
    <property type="match status" value="4"/>
</dbReference>
<dbReference type="Proteomes" id="UP000249061">
    <property type="component" value="Unassembled WGS sequence"/>
</dbReference>
<gene>
    <name evidence="2" type="ORF">DI536_06470</name>
</gene>
<evidence type="ECO:0000313" key="2">
    <source>
        <dbReference type="EMBL" id="PZR16791.1"/>
    </source>
</evidence>
<sequence length="448" mass="45487">MERWRSIFFAMRTLLTVSAVFLAACSGAPGMDGGTGGGGGSTGGGTGTMGGRIAGAANAIVAQDDKFIVAGSVSTVHDDFQVSRMLADGGLDVSFGDGGYATLSWPTYFFDDPLDAGFDVEMKTDVAFAVQLQGAKVLVGGTVQSQGGQSGAFGVARFSADGVLDSTFGTGGKSEVRFGSLIGGSAVQLAQATDGKIYVAGFAARAVDTTNNTDFGVARFSADGALDTSFGTTGAVQLDFGKNEVARNVAFQGNKILLGGGDDFTVTRLNADGSLDTSFGTAGAAKNVGGFAHNMKVLTGGQILVAGAQRRTGSDQPWDIKLVRYTADGQLDATFGTAGVATLAYDGHQVSVLSLDELGDGRLVLSLTAGFGTTRGPYGTVTRLSANGVVDSSYGTDGLLEMDLGGLPLLGGVIPPSPNHATVSGGRLHYVDTNTSGRVYVIYASTAL</sequence>
<dbReference type="EMBL" id="QFQP01000003">
    <property type="protein sequence ID" value="PZR16791.1"/>
    <property type="molecule type" value="Genomic_DNA"/>
</dbReference>
<name>A0A2W5W172_9BACT</name>
<evidence type="ECO:0000256" key="1">
    <source>
        <dbReference type="SAM" id="SignalP"/>
    </source>
</evidence>
<dbReference type="NCBIfam" id="TIGR02608">
    <property type="entry name" value="delta_60_rpt"/>
    <property type="match status" value="6"/>
</dbReference>
<proteinExistence type="predicted"/>
<keyword evidence="1" id="KW-0732">Signal</keyword>
<comment type="caution">
    <text evidence="2">The sequence shown here is derived from an EMBL/GenBank/DDBJ whole genome shotgun (WGS) entry which is preliminary data.</text>
</comment>
<organism evidence="2 3">
    <name type="scientific">Archangium gephyra</name>
    <dbReference type="NCBI Taxonomy" id="48"/>
    <lineage>
        <taxon>Bacteria</taxon>
        <taxon>Pseudomonadati</taxon>
        <taxon>Myxococcota</taxon>
        <taxon>Myxococcia</taxon>
        <taxon>Myxococcales</taxon>
        <taxon>Cystobacterineae</taxon>
        <taxon>Archangiaceae</taxon>
        <taxon>Archangium</taxon>
    </lineage>
</organism>
<feature type="chain" id="PRO_5015905099" description="Delta-60 repeat protein" evidence="1">
    <location>
        <begin position="24"/>
        <end position="448"/>
    </location>
</feature>
<reference evidence="2 3" key="1">
    <citation type="submission" date="2017-08" db="EMBL/GenBank/DDBJ databases">
        <title>Infants hospitalized years apart are colonized by the same room-sourced microbial strains.</title>
        <authorList>
            <person name="Brooks B."/>
            <person name="Olm M.R."/>
            <person name="Firek B.A."/>
            <person name="Baker R."/>
            <person name="Thomas B.C."/>
            <person name="Morowitz M.J."/>
            <person name="Banfield J.F."/>
        </authorList>
    </citation>
    <scope>NUCLEOTIDE SEQUENCE [LARGE SCALE GENOMIC DNA]</scope>
    <source>
        <strain evidence="2">S2_003_000_R2_14</strain>
    </source>
</reference>
<dbReference type="AlphaFoldDB" id="A0A2W5W172"/>
<dbReference type="SUPFAM" id="SSF75011">
    <property type="entry name" value="3-carboxy-cis,cis-mucoante lactonizing enzyme"/>
    <property type="match status" value="1"/>
</dbReference>
<dbReference type="InterPro" id="IPR013431">
    <property type="entry name" value="Delta_60_rpt"/>
</dbReference>
<evidence type="ECO:0000313" key="3">
    <source>
        <dbReference type="Proteomes" id="UP000249061"/>
    </source>
</evidence>
<protein>
    <recommendedName>
        <fullName evidence="4">Delta-60 repeat protein</fullName>
    </recommendedName>
</protein>
<accession>A0A2W5W172</accession>
<dbReference type="Gene3D" id="2.80.10.50">
    <property type="match status" value="2"/>
</dbReference>
<feature type="signal peptide" evidence="1">
    <location>
        <begin position="1"/>
        <end position="23"/>
    </location>
</feature>
<evidence type="ECO:0008006" key="4">
    <source>
        <dbReference type="Google" id="ProtNLM"/>
    </source>
</evidence>